<protein>
    <submittedName>
        <fullName evidence="2">Uncharacterized protein</fullName>
    </submittedName>
</protein>
<gene>
    <name evidence="2" type="ORF">rosag_41830</name>
</gene>
<evidence type="ECO:0000256" key="1">
    <source>
        <dbReference type="SAM" id="MobiDB-lite"/>
    </source>
</evidence>
<comment type="caution">
    <text evidence="2">The sequence shown here is derived from an EMBL/GenBank/DDBJ whole genome shotgun (WGS) entry which is preliminary data.</text>
</comment>
<evidence type="ECO:0000313" key="3">
    <source>
        <dbReference type="Proteomes" id="UP001161325"/>
    </source>
</evidence>
<dbReference type="RefSeq" id="WP_284352105.1">
    <property type="nucleotide sequence ID" value="NZ_BRXS01000006.1"/>
</dbReference>
<dbReference type="AlphaFoldDB" id="A0AA37V2E1"/>
<keyword evidence="3" id="KW-1185">Reference proteome</keyword>
<evidence type="ECO:0000313" key="2">
    <source>
        <dbReference type="EMBL" id="GLC27670.1"/>
    </source>
</evidence>
<proteinExistence type="predicted"/>
<organism evidence="2 3">
    <name type="scientific">Roseisolibacter agri</name>
    <dbReference type="NCBI Taxonomy" id="2014610"/>
    <lineage>
        <taxon>Bacteria</taxon>
        <taxon>Pseudomonadati</taxon>
        <taxon>Gemmatimonadota</taxon>
        <taxon>Gemmatimonadia</taxon>
        <taxon>Gemmatimonadales</taxon>
        <taxon>Gemmatimonadaceae</taxon>
        <taxon>Roseisolibacter</taxon>
    </lineage>
</organism>
<sequence length="186" mass="20318">MTHALPDPPRRLPSAAEEAAELGTARLMSPPAHPTPSVAVREGAEVEPKALRVAQDAAVKRNLWPSQPGFPSTRTHWQTHLHVEAWVRNTTYAKHVWADVHVFGHDGALAASETIPLAYARPAGDGGDLFQLDRVVYEGATATPGSATPRPDVRLVQYRLYYQFDGRVVTDGELHQCVLRSDAVST</sequence>
<dbReference type="Proteomes" id="UP001161325">
    <property type="component" value="Unassembled WGS sequence"/>
</dbReference>
<name>A0AA37V2E1_9BACT</name>
<reference evidence="2" key="1">
    <citation type="submission" date="2022-08" db="EMBL/GenBank/DDBJ databases">
        <title>Draft genome sequencing of Roseisolibacter agri AW1220.</title>
        <authorList>
            <person name="Tobiishi Y."/>
            <person name="Tonouchi A."/>
        </authorList>
    </citation>
    <scope>NUCLEOTIDE SEQUENCE</scope>
    <source>
        <strain evidence="2">AW1220</strain>
    </source>
</reference>
<dbReference type="EMBL" id="BRXS01000006">
    <property type="protein sequence ID" value="GLC27670.1"/>
    <property type="molecule type" value="Genomic_DNA"/>
</dbReference>
<accession>A0AA37V2E1</accession>
<feature type="region of interest" description="Disordered" evidence="1">
    <location>
        <begin position="1"/>
        <end position="37"/>
    </location>
</feature>